<evidence type="ECO:0000259" key="9">
    <source>
        <dbReference type="PROSITE" id="PS51192"/>
    </source>
</evidence>
<dbReference type="GO" id="GO:0005524">
    <property type="term" value="F:ATP binding"/>
    <property type="evidence" value="ECO:0007669"/>
    <property type="project" value="UniProtKB-KW"/>
</dbReference>
<dbReference type="InterPro" id="IPR000629">
    <property type="entry name" value="RNA-helicase_DEAD-box_CS"/>
</dbReference>
<comment type="similarity">
    <text evidence="5 7">Belongs to the DEAD box helicase family.</text>
</comment>
<proteinExistence type="inferred from homology"/>
<dbReference type="PROSITE" id="PS51194">
    <property type="entry name" value="HELICASE_CTER"/>
    <property type="match status" value="1"/>
</dbReference>
<dbReference type="GO" id="GO:0003676">
    <property type="term" value="F:nucleic acid binding"/>
    <property type="evidence" value="ECO:0007669"/>
    <property type="project" value="InterPro"/>
</dbReference>
<dbReference type="InterPro" id="IPR012677">
    <property type="entry name" value="Nucleotide-bd_a/b_plait_sf"/>
</dbReference>
<evidence type="ECO:0000256" key="3">
    <source>
        <dbReference type="ARBA" id="ARBA00022806"/>
    </source>
</evidence>
<keyword evidence="2 7" id="KW-0378">Hydrolase</keyword>
<dbReference type="InterPro" id="IPR050079">
    <property type="entry name" value="DEAD_box_RNA_helicase"/>
</dbReference>
<feature type="domain" description="Helicase C-terminal" evidence="10">
    <location>
        <begin position="232"/>
        <end position="377"/>
    </location>
</feature>
<dbReference type="KEGG" id="ego:BBD34_16475"/>
<sequence>MNLFTETNLSPEILKAIGELGYESPTEIQKQTIPFISSDIRDLIALAQTGTGKTAAFSLPILDMVDDTSRKIQFLVLCPTRELCLQITKDIKNYSKYLPNVKTVAVYGGSSITDQIKSLREKPQIIVGTPGRVIDLINRKSLDFSNIQWLVLDEADEMLSMGFKDDLETIISETPETKQTFLFSATMSKEVERISKNYLTKPHRISVGSINEVKKNIKHEYYVVGYRQKKEALKRLIDNNPNQYSIIFCRTRMETQEVADFLMQNGYAADALHGDLSQAQRDTVMKKFRLKNIDILVATDVAARGLDVDSLTHVIHFSLPDDPEVFVHRSGRTGRAGKDGISIALIKPEESRKLKQIKSQSKIEIIEKIIPTGQEIIKAQVEGVFEKLFSEHENYFEFDPSLIPDLSNFTKEELVGQLLQFQLRDMALYYENRNDIAEQKFNGRDDSERGSRRERSRDRDRDRGDRNSRDRGDRKPKKKSENMVRFFFNLGKRDELKKLDVLDIINQSTKKSGKKADIGDIEILEKFTFFEVEKSFKNEVMGNINNKKYKGREMRLEVAN</sequence>
<evidence type="ECO:0000259" key="10">
    <source>
        <dbReference type="PROSITE" id="PS51194"/>
    </source>
</evidence>
<feature type="domain" description="Helicase ATP-binding" evidence="9">
    <location>
        <begin position="34"/>
        <end position="205"/>
    </location>
</feature>
<dbReference type="Pfam" id="PF00270">
    <property type="entry name" value="DEAD"/>
    <property type="match status" value="1"/>
</dbReference>
<dbReference type="GO" id="GO:0005829">
    <property type="term" value="C:cytosol"/>
    <property type="evidence" value="ECO:0007669"/>
    <property type="project" value="TreeGrafter"/>
</dbReference>
<dbReference type="InterPro" id="IPR011545">
    <property type="entry name" value="DEAD/DEAH_box_helicase_dom"/>
</dbReference>
<dbReference type="InterPro" id="IPR027417">
    <property type="entry name" value="P-loop_NTPase"/>
</dbReference>
<dbReference type="InterPro" id="IPR014014">
    <property type="entry name" value="RNA_helicase_DEAD_Q_motif"/>
</dbReference>
<dbReference type="Pfam" id="PF03880">
    <property type="entry name" value="DbpA"/>
    <property type="match status" value="1"/>
</dbReference>
<dbReference type="PANTHER" id="PTHR47959">
    <property type="entry name" value="ATP-DEPENDENT RNA HELICASE RHLE-RELATED"/>
    <property type="match status" value="1"/>
</dbReference>
<dbReference type="Proteomes" id="UP000190816">
    <property type="component" value="Unassembled WGS sequence"/>
</dbReference>
<dbReference type="PROSITE" id="PS00039">
    <property type="entry name" value="DEAD_ATP_HELICASE"/>
    <property type="match status" value="1"/>
</dbReference>
<dbReference type="AlphaFoldDB" id="A0AAJ3ND97"/>
<dbReference type="RefSeq" id="WP_059324521.1">
    <property type="nucleotide sequence ID" value="NZ_CP016377.1"/>
</dbReference>
<evidence type="ECO:0000256" key="8">
    <source>
        <dbReference type="SAM" id="MobiDB-lite"/>
    </source>
</evidence>
<dbReference type="SMART" id="SM00487">
    <property type="entry name" value="DEXDc"/>
    <property type="match status" value="1"/>
</dbReference>
<dbReference type="InterPro" id="IPR001650">
    <property type="entry name" value="Helicase_C-like"/>
</dbReference>
<feature type="domain" description="DEAD-box RNA helicase Q" evidence="11">
    <location>
        <begin position="2"/>
        <end position="30"/>
    </location>
</feature>
<dbReference type="SMART" id="SM00490">
    <property type="entry name" value="HELICc"/>
    <property type="match status" value="1"/>
</dbReference>
<evidence type="ECO:0000256" key="2">
    <source>
        <dbReference type="ARBA" id="ARBA00022801"/>
    </source>
</evidence>
<dbReference type="PROSITE" id="PS51192">
    <property type="entry name" value="HELICASE_ATP_BIND_1"/>
    <property type="match status" value="1"/>
</dbReference>
<dbReference type="CDD" id="cd00268">
    <property type="entry name" value="DEADc"/>
    <property type="match status" value="1"/>
</dbReference>
<evidence type="ECO:0000256" key="5">
    <source>
        <dbReference type="ARBA" id="ARBA00038437"/>
    </source>
</evidence>
<keyword evidence="3 7" id="KW-0347">Helicase</keyword>
<dbReference type="InterPro" id="IPR014001">
    <property type="entry name" value="Helicase_ATP-bd"/>
</dbReference>
<dbReference type="EMBL" id="MAIC01000013">
    <property type="protein sequence ID" value="OPB76273.1"/>
    <property type="molecule type" value="Genomic_DNA"/>
</dbReference>
<dbReference type="PROSITE" id="PS51195">
    <property type="entry name" value="Q_MOTIF"/>
    <property type="match status" value="1"/>
</dbReference>
<gene>
    <name evidence="12" type="ORF">BAY32_05845</name>
</gene>
<keyword evidence="1 7" id="KW-0547">Nucleotide-binding</keyword>
<dbReference type="GO" id="GO:0016787">
    <property type="term" value="F:hydrolase activity"/>
    <property type="evidence" value="ECO:0007669"/>
    <property type="project" value="UniProtKB-KW"/>
</dbReference>
<accession>A0AAJ3ND97</accession>
<evidence type="ECO:0000256" key="7">
    <source>
        <dbReference type="RuleBase" id="RU000492"/>
    </source>
</evidence>
<dbReference type="GO" id="GO:0003724">
    <property type="term" value="F:RNA helicase activity"/>
    <property type="evidence" value="ECO:0007669"/>
    <property type="project" value="InterPro"/>
</dbReference>
<protein>
    <submittedName>
        <fullName evidence="12">DEAD/DEAH box helicase</fullName>
    </submittedName>
</protein>
<evidence type="ECO:0000256" key="4">
    <source>
        <dbReference type="ARBA" id="ARBA00022840"/>
    </source>
</evidence>
<evidence type="ECO:0000313" key="13">
    <source>
        <dbReference type="Proteomes" id="UP000190816"/>
    </source>
</evidence>
<evidence type="ECO:0000259" key="11">
    <source>
        <dbReference type="PROSITE" id="PS51195"/>
    </source>
</evidence>
<reference evidence="12 13" key="1">
    <citation type="submission" date="2016-06" db="EMBL/GenBank/DDBJ databases">
        <authorList>
            <person name="Nicholson A.C."/>
        </authorList>
    </citation>
    <scope>NUCLEOTIDE SEQUENCE [LARGE SCALE GENOMIC DNA]</scope>
    <source>
        <strain evidence="12 13">G4123</strain>
    </source>
</reference>
<dbReference type="InterPro" id="IPR044742">
    <property type="entry name" value="DEAD/DEAH_RhlB"/>
</dbReference>
<evidence type="ECO:0000313" key="12">
    <source>
        <dbReference type="EMBL" id="OPB76273.1"/>
    </source>
</evidence>
<feature type="compositionally biased region" description="Basic and acidic residues" evidence="8">
    <location>
        <begin position="440"/>
        <end position="473"/>
    </location>
</feature>
<dbReference type="Gene3D" id="3.30.70.330">
    <property type="match status" value="1"/>
</dbReference>
<dbReference type="CDD" id="cd18787">
    <property type="entry name" value="SF2_C_DEAD"/>
    <property type="match status" value="1"/>
</dbReference>
<dbReference type="SUPFAM" id="SSF52540">
    <property type="entry name" value="P-loop containing nucleoside triphosphate hydrolases"/>
    <property type="match status" value="1"/>
</dbReference>
<dbReference type="InterPro" id="IPR005580">
    <property type="entry name" value="DbpA/CsdA_RNA-bd_dom"/>
</dbReference>
<comment type="caution">
    <text evidence="12">The sequence shown here is derived from an EMBL/GenBank/DDBJ whole genome shotgun (WGS) entry which is preliminary data.</text>
</comment>
<dbReference type="CDD" id="cd12252">
    <property type="entry name" value="RRM_DbpA"/>
    <property type="match status" value="1"/>
</dbReference>
<dbReference type="Gene3D" id="3.40.50.300">
    <property type="entry name" value="P-loop containing nucleotide triphosphate hydrolases"/>
    <property type="match status" value="2"/>
</dbReference>
<evidence type="ECO:0000256" key="1">
    <source>
        <dbReference type="ARBA" id="ARBA00022741"/>
    </source>
</evidence>
<organism evidence="12 13">
    <name type="scientific">Elizabethkingia ursingii</name>
    <dbReference type="NCBI Taxonomy" id="1756150"/>
    <lineage>
        <taxon>Bacteria</taxon>
        <taxon>Pseudomonadati</taxon>
        <taxon>Bacteroidota</taxon>
        <taxon>Flavobacteriia</taxon>
        <taxon>Flavobacteriales</taxon>
        <taxon>Weeksellaceae</taxon>
        <taxon>Elizabethkingia</taxon>
    </lineage>
</organism>
<name>A0AAJ3ND97_9FLAO</name>
<feature type="short sequence motif" description="Q motif" evidence="6">
    <location>
        <begin position="2"/>
        <end position="30"/>
    </location>
</feature>
<dbReference type="Pfam" id="PF00271">
    <property type="entry name" value="Helicase_C"/>
    <property type="match status" value="1"/>
</dbReference>
<keyword evidence="4 7" id="KW-0067">ATP-binding</keyword>
<feature type="region of interest" description="Disordered" evidence="8">
    <location>
        <begin position="440"/>
        <end position="478"/>
    </location>
</feature>
<evidence type="ECO:0000256" key="6">
    <source>
        <dbReference type="PROSITE-ProRule" id="PRU00552"/>
    </source>
</evidence>
<dbReference type="PANTHER" id="PTHR47959:SF13">
    <property type="entry name" value="ATP-DEPENDENT RNA HELICASE RHLE"/>
    <property type="match status" value="1"/>
</dbReference>